<evidence type="ECO:0000256" key="7">
    <source>
        <dbReference type="ARBA" id="ARBA00022842"/>
    </source>
</evidence>
<dbReference type="EC" id="4.2.1.11" evidence="4"/>
<evidence type="ECO:0000313" key="11">
    <source>
        <dbReference type="EMBL" id="OGE98501.1"/>
    </source>
</evidence>
<comment type="cofactor">
    <cofactor evidence="1">
        <name>Mg(2+)</name>
        <dbReference type="ChEBI" id="CHEBI:18420"/>
    </cofactor>
</comment>
<proteinExistence type="inferred from homology"/>
<dbReference type="SUPFAM" id="SSF51604">
    <property type="entry name" value="Enolase C-terminal domain-like"/>
    <property type="match status" value="1"/>
</dbReference>
<evidence type="ECO:0000259" key="10">
    <source>
        <dbReference type="SMART" id="SM01192"/>
    </source>
</evidence>
<evidence type="ECO:0000256" key="1">
    <source>
        <dbReference type="ARBA" id="ARBA00001946"/>
    </source>
</evidence>
<dbReference type="UniPathway" id="UPA00109">
    <property type="reaction ID" value="UER00187"/>
</dbReference>
<dbReference type="Pfam" id="PF00113">
    <property type="entry name" value="Enolase_C"/>
    <property type="match status" value="1"/>
</dbReference>
<dbReference type="SMART" id="SM01192">
    <property type="entry name" value="Enolase_C"/>
    <property type="match status" value="1"/>
</dbReference>
<dbReference type="InterPro" id="IPR036849">
    <property type="entry name" value="Enolase-like_C_sf"/>
</dbReference>
<dbReference type="InterPro" id="IPR000941">
    <property type="entry name" value="Enolase"/>
</dbReference>
<dbReference type="InterPro" id="IPR020810">
    <property type="entry name" value="Enolase_C"/>
</dbReference>
<dbReference type="InterPro" id="IPR020809">
    <property type="entry name" value="Enolase_CS"/>
</dbReference>
<keyword evidence="6" id="KW-0964">Secreted</keyword>
<evidence type="ECO:0000256" key="8">
    <source>
        <dbReference type="ARBA" id="ARBA00023152"/>
    </source>
</evidence>
<dbReference type="AlphaFoldDB" id="A0A1F5Q8H9"/>
<dbReference type="GO" id="GO:0000015">
    <property type="term" value="C:phosphopyruvate hydratase complex"/>
    <property type="evidence" value="ECO:0007669"/>
    <property type="project" value="InterPro"/>
</dbReference>
<evidence type="ECO:0000256" key="2">
    <source>
        <dbReference type="ARBA" id="ARBA00005031"/>
    </source>
</evidence>
<protein>
    <recommendedName>
        <fullName evidence="5">Enolase</fullName>
        <ecNumber evidence="4">4.2.1.11</ecNumber>
    </recommendedName>
</protein>
<evidence type="ECO:0000313" key="12">
    <source>
        <dbReference type="Proteomes" id="UP000177235"/>
    </source>
</evidence>
<dbReference type="PROSITE" id="PS00164">
    <property type="entry name" value="ENOLASE"/>
    <property type="match status" value="1"/>
</dbReference>
<evidence type="ECO:0000256" key="6">
    <source>
        <dbReference type="ARBA" id="ARBA00022525"/>
    </source>
</evidence>
<dbReference type="GO" id="GO:0006096">
    <property type="term" value="P:glycolytic process"/>
    <property type="evidence" value="ECO:0007669"/>
    <property type="project" value="UniProtKB-UniPathway"/>
</dbReference>
<evidence type="ECO:0000256" key="9">
    <source>
        <dbReference type="ARBA" id="ARBA00023239"/>
    </source>
</evidence>
<dbReference type="PRINTS" id="PR00148">
    <property type="entry name" value="ENOLASE"/>
</dbReference>
<comment type="caution">
    <text evidence="11">The sequence shown here is derived from an EMBL/GenBank/DDBJ whole genome shotgun (WGS) entry which is preliminary data.</text>
</comment>
<keyword evidence="8" id="KW-0324">Glycolysis</keyword>
<dbReference type="GO" id="GO:0000287">
    <property type="term" value="F:magnesium ion binding"/>
    <property type="evidence" value="ECO:0007669"/>
    <property type="project" value="InterPro"/>
</dbReference>
<reference evidence="11 12" key="1">
    <citation type="journal article" date="2016" name="Nat. Commun.">
        <title>Thousands of microbial genomes shed light on interconnected biogeochemical processes in an aquifer system.</title>
        <authorList>
            <person name="Anantharaman K."/>
            <person name="Brown C.T."/>
            <person name="Hug L.A."/>
            <person name="Sharon I."/>
            <person name="Castelle C.J."/>
            <person name="Probst A.J."/>
            <person name="Thomas B.C."/>
            <person name="Singh A."/>
            <person name="Wilkins M.J."/>
            <person name="Karaoz U."/>
            <person name="Brodie E.L."/>
            <person name="Williams K.H."/>
            <person name="Hubbard S.S."/>
            <person name="Banfield J.F."/>
        </authorList>
    </citation>
    <scope>NUCLEOTIDE SEQUENCE [LARGE SCALE GENOMIC DNA]</scope>
</reference>
<dbReference type="PANTHER" id="PTHR11902:SF1">
    <property type="entry name" value="ENOLASE"/>
    <property type="match status" value="1"/>
</dbReference>
<comment type="pathway">
    <text evidence="2">Carbohydrate degradation; glycolysis; pyruvate from D-glyceraldehyde 3-phosphate: step 4/5.</text>
</comment>
<evidence type="ECO:0000256" key="4">
    <source>
        <dbReference type="ARBA" id="ARBA00012058"/>
    </source>
</evidence>
<organism evidence="11 12">
    <name type="scientific">Candidatus Doudnabacteria bacterium RIFCSPLOWO2_02_FULL_48_13</name>
    <dbReference type="NCBI Taxonomy" id="1817845"/>
    <lineage>
        <taxon>Bacteria</taxon>
        <taxon>Candidatus Doudnaibacteriota</taxon>
    </lineage>
</organism>
<dbReference type="GO" id="GO:0004634">
    <property type="term" value="F:phosphopyruvate hydratase activity"/>
    <property type="evidence" value="ECO:0007669"/>
    <property type="project" value="UniProtKB-EC"/>
</dbReference>
<dbReference type="EMBL" id="MFFF01000031">
    <property type="protein sequence ID" value="OGE98501.1"/>
    <property type="molecule type" value="Genomic_DNA"/>
</dbReference>
<dbReference type="PANTHER" id="PTHR11902">
    <property type="entry name" value="ENOLASE"/>
    <property type="match status" value="1"/>
</dbReference>
<comment type="similarity">
    <text evidence="3">Belongs to the enolase family.</text>
</comment>
<dbReference type="Proteomes" id="UP000177235">
    <property type="component" value="Unassembled WGS sequence"/>
</dbReference>
<sequence>MEAIAHAGYAPGKDIAIALDAAASEFYKNGKYELTTENKILASDELIDLYASWLSKYPIVSIEDALAEDDWAGHKAITDKLGRKLQLVGDDLFVTNRARLQKGIDEGVANSILIKLNQIGTVSETIQTMNLAKKHGYKTIISHRSGETEDTTIADFAVGTAAGQIKTGSLSRSERTAKYNQLLRIEETLENIPRLD</sequence>
<feature type="domain" description="Enolase C-terminal TIM barrel" evidence="10">
    <location>
        <begin position="1"/>
        <end position="194"/>
    </location>
</feature>
<evidence type="ECO:0000256" key="3">
    <source>
        <dbReference type="ARBA" id="ARBA00009604"/>
    </source>
</evidence>
<accession>A0A1F5Q8H9</accession>
<name>A0A1F5Q8H9_9BACT</name>
<keyword evidence="9" id="KW-0456">Lyase</keyword>
<evidence type="ECO:0000256" key="5">
    <source>
        <dbReference type="ARBA" id="ARBA00017068"/>
    </source>
</evidence>
<keyword evidence="7" id="KW-0460">Magnesium</keyword>
<gene>
    <name evidence="11" type="ORF">A3J05_03320</name>
</gene>
<dbReference type="Gene3D" id="3.20.20.120">
    <property type="entry name" value="Enolase-like C-terminal domain"/>
    <property type="match status" value="1"/>
</dbReference>